<protein>
    <submittedName>
        <fullName evidence="1">Uncharacterized protein</fullName>
    </submittedName>
</protein>
<proteinExistence type="predicted"/>
<dbReference type="Proteomes" id="UP000076408">
    <property type="component" value="Unassembled WGS sequence"/>
</dbReference>
<reference evidence="1" key="2">
    <citation type="submission" date="2020-05" db="UniProtKB">
        <authorList>
            <consortium name="EnsemblMetazoa"/>
        </authorList>
    </citation>
    <scope>IDENTIFICATION</scope>
    <source>
        <strain evidence="1">Indian</strain>
    </source>
</reference>
<dbReference type="STRING" id="30069.A0A182XVQ9"/>
<organism evidence="1 2">
    <name type="scientific">Anopheles stephensi</name>
    <name type="common">Indo-Pakistan malaria mosquito</name>
    <dbReference type="NCBI Taxonomy" id="30069"/>
    <lineage>
        <taxon>Eukaryota</taxon>
        <taxon>Metazoa</taxon>
        <taxon>Ecdysozoa</taxon>
        <taxon>Arthropoda</taxon>
        <taxon>Hexapoda</taxon>
        <taxon>Insecta</taxon>
        <taxon>Pterygota</taxon>
        <taxon>Neoptera</taxon>
        <taxon>Endopterygota</taxon>
        <taxon>Diptera</taxon>
        <taxon>Nematocera</taxon>
        <taxon>Culicoidea</taxon>
        <taxon>Culicidae</taxon>
        <taxon>Anophelinae</taxon>
        <taxon>Anopheles</taxon>
    </lineage>
</organism>
<name>A0A182XVQ9_ANOST</name>
<dbReference type="GO" id="GO:0051879">
    <property type="term" value="F:Hsp90 protein binding"/>
    <property type="evidence" value="ECO:0007669"/>
    <property type="project" value="TreeGrafter"/>
</dbReference>
<reference evidence="2" key="1">
    <citation type="journal article" date="2014" name="Genome Biol.">
        <title>Genome analysis of a major urban malaria vector mosquito, Anopheles stephensi.</title>
        <authorList>
            <person name="Jiang X."/>
            <person name="Peery A."/>
            <person name="Hall A.B."/>
            <person name="Sharma A."/>
            <person name="Chen X.G."/>
            <person name="Waterhouse R.M."/>
            <person name="Komissarov A."/>
            <person name="Riehle M.M."/>
            <person name="Shouche Y."/>
            <person name="Sharakhova M.V."/>
            <person name="Lawson D."/>
            <person name="Pakpour N."/>
            <person name="Arensburger P."/>
            <person name="Davidson V.L."/>
            <person name="Eiglmeier K."/>
            <person name="Emrich S."/>
            <person name="George P."/>
            <person name="Kennedy R.C."/>
            <person name="Mane S.P."/>
            <person name="Maslen G."/>
            <person name="Oringanje C."/>
            <person name="Qi Y."/>
            <person name="Settlage R."/>
            <person name="Tojo M."/>
            <person name="Tubio J.M."/>
            <person name="Unger M.F."/>
            <person name="Wang B."/>
            <person name="Vernick K.D."/>
            <person name="Ribeiro J.M."/>
            <person name="James A.A."/>
            <person name="Michel K."/>
            <person name="Riehle M.A."/>
            <person name="Luckhart S."/>
            <person name="Sharakhov I.V."/>
            <person name="Tu Z."/>
        </authorList>
    </citation>
    <scope>NUCLEOTIDE SEQUENCE [LARGE SCALE GENOMIC DNA]</scope>
    <source>
        <strain evidence="2">Indian</strain>
    </source>
</reference>
<dbReference type="VEuPathDB" id="VectorBase:ASTE009938"/>
<dbReference type="Pfam" id="PF10274">
    <property type="entry name" value="ParcG"/>
    <property type="match status" value="2"/>
</dbReference>
<evidence type="ECO:0000313" key="1">
    <source>
        <dbReference type="EnsemblMetazoa" id="ASTEI00295-PA"/>
    </source>
</evidence>
<dbReference type="OMA" id="AYVNIKY"/>
<dbReference type="InterPro" id="IPR019399">
    <property type="entry name" value="Parkin_co-regulated_protein"/>
</dbReference>
<dbReference type="AlphaFoldDB" id="A0A182XVQ9"/>
<dbReference type="VEuPathDB" id="VectorBase:ASTEI20_033061"/>
<dbReference type="PANTHER" id="PTHR21207">
    <property type="entry name" value="PARKIN COREGULATED GENE PROTEIN PARK2 COREGULATED"/>
    <property type="match status" value="1"/>
</dbReference>
<dbReference type="PANTHER" id="PTHR21207:SF2">
    <property type="entry name" value="PARKIN COREGULATED GENE PROTEIN"/>
    <property type="match status" value="1"/>
</dbReference>
<accession>A0A182XVQ9</accession>
<dbReference type="EnsemblMetazoa" id="ASTEI00295-RA">
    <property type="protein sequence ID" value="ASTEI00295-PA"/>
    <property type="gene ID" value="ASTEI00295"/>
</dbReference>
<keyword evidence="2" id="KW-1185">Reference proteome</keyword>
<evidence type="ECO:0000313" key="2">
    <source>
        <dbReference type="Proteomes" id="UP000076408"/>
    </source>
</evidence>
<dbReference type="VEuPathDB" id="VectorBase:ASTEI00295"/>
<sequence length="258" mass="29558">MSCCCKPRTCPEILRHVPAFTVQARQCCVAVWPPCSIPLFCIRRARISRFRRFFLRGDIPISRECGTRCVKHFIKWHIPPEQLNYQRYLPLFFDGAALVAVGVEFDTLTQVGNNCRLCESTFPYREFARHGVSDLLAAGTERQIFQTIPMLVLPMREALNTRNPDIIIATLSALQQLLRVGPSIGIALVPYYRQLLPMLNLYKQRRVNIGDRIDFRGGRRIGDVVNATLELLEQCGGPDAYLNIKYMVPTYESCVYNR</sequence>
<dbReference type="GO" id="GO:0030544">
    <property type="term" value="F:Hsp70 protein binding"/>
    <property type="evidence" value="ECO:0007669"/>
    <property type="project" value="TreeGrafter"/>
</dbReference>